<dbReference type="OrthoDB" id="19232at2759"/>
<sequence>MQGVRRRLRPKHQALIIDCYPRLQKNSVEAKPNSSELSYLLYYASTRRSKLTKVTEFLDRKTVSDVYKGRIGNVQVTLEILQALIEKCPRDLPLYRSAILNSIRTILQSNDVNMVEDSVPTWEALCAHQDPITLAADQDYIAQYEEIVKMYADFASKETTSAGKSSISWPVAIRFRKAGLEAIKAVAASEALGSETSRQLTVIIPAILLNMYSHNGKDLEELQEREEEKEVQEKEQGLRRRQSISTVQTAGTDEADPVAASGTTAEADKLAEIEVGIVALQALRNVFTVVNRGQLRLATSTVLTFVANRSRTHETLTHHEHRPSQISSWPNALFAMICGWTPVQDRFVVLVSAVESLVRSPIVEEDLQKQLIFASMIQSLLSSNISFIGLSIMDVLIGFIQHVLLLLQLGGQSTALRPHHQQSDAINPVRESKDAMKEKSEGNSDPVIEIAVEPSFTRQLLLSTLQTSIGMLATHVYYADQISDMITTILSRLKPSNLESSVATTDSSSSEPRTSSFFSFDNARLIALAAIREILIVANSKIGGRGAGRGSVGVDVWNGTQWLLRDPSLQVRQAYIEALLTWLEKETDKSSLRVTRGRGIPQQGGSVERAQSLVRRAVSNASHRERSPRPAKNSTFLPLLHLAIYENAHQHVTSEPDILMLHLLLTSLVQNLGLNALRYGLPMIMRLQDDIKTTQDMKSKVHLGSLVHGYLWGLSVHFDFQNSQIGNNISREIARRNQSSLWGNGVRVPPSSLDSIRSNSRASNGQGAYASSGDLRLFDDRDGLVDIIIQGYSGTLISPPTSPPGSPGRSFSTPILAAPTSRSSADDLPTDIKDQLLAPWTKEATIAATAKDSDSSASVSGSKGARSSGKNLLAVNIPGGNISDIEVHSSTKRSARRRSAGANTASIRNRQDRGDKENRSTATSTTTDTHAATTVTDLKRALSGSTRVSFPVHGLARSQLDPTDDDTSESMVSADFSASEVSFVTAGQPSELDLTPKATPLPNAGGNTSGITVEQNIQEYMRERERDSVPPVPPLPANLRAAASPVRSRPGTAPGSEAIGNSNGSGEGVVSRGNAGGEKARSLRQGSVKGSVKGSMRVAKTRTRESTMTGPRPDFSGLLEAIDVGDDGDEAAVGERAVPPY</sequence>
<feature type="region of interest" description="Disordered" evidence="2">
    <location>
        <begin position="796"/>
        <end position="830"/>
    </location>
</feature>
<dbReference type="SUPFAM" id="SSF48371">
    <property type="entry name" value="ARM repeat"/>
    <property type="match status" value="1"/>
</dbReference>
<evidence type="ECO:0000256" key="2">
    <source>
        <dbReference type="SAM" id="MobiDB-lite"/>
    </source>
</evidence>
<feature type="compositionally biased region" description="Low complexity" evidence="2">
    <location>
        <begin position="848"/>
        <end position="868"/>
    </location>
</feature>
<feature type="compositionally biased region" description="Basic and acidic residues" evidence="2">
    <location>
        <begin position="909"/>
        <end position="919"/>
    </location>
</feature>
<feature type="region of interest" description="Disordered" evidence="2">
    <location>
        <begin position="1041"/>
        <end position="1118"/>
    </location>
</feature>
<dbReference type="PANTHER" id="PTHR47766">
    <property type="entry name" value="PROTEIN EFR3"/>
    <property type="match status" value="1"/>
</dbReference>
<evidence type="ECO:0000313" key="3">
    <source>
        <dbReference type="EMBL" id="KAF2758059.1"/>
    </source>
</evidence>
<evidence type="ECO:0008006" key="5">
    <source>
        <dbReference type="Google" id="ProtNLM"/>
    </source>
</evidence>
<feature type="compositionally biased region" description="Low complexity" evidence="2">
    <location>
        <begin position="921"/>
        <end position="934"/>
    </location>
</feature>
<dbReference type="GO" id="GO:0005886">
    <property type="term" value="C:plasma membrane"/>
    <property type="evidence" value="ECO:0007669"/>
    <property type="project" value="TreeGrafter"/>
</dbReference>
<proteinExistence type="inferred from homology"/>
<feature type="region of interest" description="Disordered" evidence="2">
    <location>
        <begin position="418"/>
        <end position="444"/>
    </location>
</feature>
<name>A0A6A6W778_9PEZI</name>
<feature type="region of interest" description="Disordered" evidence="2">
    <location>
        <begin position="232"/>
        <end position="261"/>
    </location>
</feature>
<dbReference type="AlphaFoldDB" id="A0A6A6W778"/>
<feature type="compositionally biased region" description="Basic and acidic residues" evidence="2">
    <location>
        <begin position="430"/>
        <end position="442"/>
    </location>
</feature>
<feature type="region of interest" description="Disordered" evidence="2">
    <location>
        <begin position="848"/>
        <end position="934"/>
    </location>
</feature>
<accession>A0A6A6W778</accession>
<protein>
    <recommendedName>
        <fullName evidence="5">Protein EFR3</fullName>
    </recommendedName>
</protein>
<organism evidence="3 4">
    <name type="scientific">Pseudovirgaria hyperparasitica</name>
    <dbReference type="NCBI Taxonomy" id="470096"/>
    <lineage>
        <taxon>Eukaryota</taxon>
        <taxon>Fungi</taxon>
        <taxon>Dikarya</taxon>
        <taxon>Ascomycota</taxon>
        <taxon>Pezizomycotina</taxon>
        <taxon>Dothideomycetes</taxon>
        <taxon>Dothideomycetes incertae sedis</taxon>
        <taxon>Acrospermales</taxon>
        <taxon>Acrospermaceae</taxon>
        <taxon>Pseudovirgaria</taxon>
    </lineage>
</organism>
<evidence type="ECO:0000256" key="1">
    <source>
        <dbReference type="ARBA" id="ARBA00010216"/>
    </source>
</evidence>
<comment type="similarity">
    <text evidence="1">Belongs to the EFR3 family.</text>
</comment>
<dbReference type="EMBL" id="ML996572">
    <property type="protein sequence ID" value="KAF2758059.1"/>
    <property type="molecule type" value="Genomic_DNA"/>
</dbReference>
<reference evidence="3" key="1">
    <citation type="journal article" date="2020" name="Stud. Mycol.">
        <title>101 Dothideomycetes genomes: a test case for predicting lifestyles and emergence of pathogens.</title>
        <authorList>
            <person name="Haridas S."/>
            <person name="Albert R."/>
            <person name="Binder M."/>
            <person name="Bloem J."/>
            <person name="Labutti K."/>
            <person name="Salamov A."/>
            <person name="Andreopoulos B."/>
            <person name="Baker S."/>
            <person name="Barry K."/>
            <person name="Bills G."/>
            <person name="Bluhm B."/>
            <person name="Cannon C."/>
            <person name="Castanera R."/>
            <person name="Culley D."/>
            <person name="Daum C."/>
            <person name="Ezra D."/>
            <person name="Gonzalez J."/>
            <person name="Henrissat B."/>
            <person name="Kuo A."/>
            <person name="Liang C."/>
            <person name="Lipzen A."/>
            <person name="Lutzoni F."/>
            <person name="Magnuson J."/>
            <person name="Mondo S."/>
            <person name="Nolan M."/>
            <person name="Ohm R."/>
            <person name="Pangilinan J."/>
            <person name="Park H.-J."/>
            <person name="Ramirez L."/>
            <person name="Alfaro M."/>
            <person name="Sun H."/>
            <person name="Tritt A."/>
            <person name="Yoshinaga Y."/>
            <person name="Zwiers L.-H."/>
            <person name="Turgeon B."/>
            <person name="Goodwin S."/>
            <person name="Spatafora J."/>
            <person name="Crous P."/>
            <person name="Grigoriev I."/>
        </authorList>
    </citation>
    <scope>NUCLEOTIDE SEQUENCE</scope>
    <source>
        <strain evidence="3">CBS 121739</strain>
    </source>
</reference>
<dbReference type="PANTHER" id="PTHR47766:SF1">
    <property type="entry name" value="PROTEIN EFR3"/>
    <property type="match status" value="1"/>
</dbReference>
<dbReference type="Pfam" id="PF21072">
    <property type="entry name" value="EFR3"/>
    <property type="match status" value="2"/>
</dbReference>
<dbReference type="InterPro" id="IPR016024">
    <property type="entry name" value="ARM-type_fold"/>
</dbReference>
<dbReference type="InterPro" id="IPR039786">
    <property type="entry name" value="EFR3"/>
</dbReference>
<dbReference type="GO" id="GO:0072659">
    <property type="term" value="P:protein localization to plasma membrane"/>
    <property type="evidence" value="ECO:0007669"/>
    <property type="project" value="InterPro"/>
</dbReference>
<keyword evidence="4" id="KW-1185">Reference proteome</keyword>
<dbReference type="RefSeq" id="XP_033600510.1">
    <property type="nucleotide sequence ID" value="XM_033741188.1"/>
</dbReference>
<dbReference type="Proteomes" id="UP000799437">
    <property type="component" value="Unassembled WGS sequence"/>
</dbReference>
<gene>
    <name evidence="3" type="ORF">EJ05DRAFT_375950</name>
</gene>
<feature type="compositionally biased region" description="Basic residues" evidence="2">
    <location>
        <begin position="890"/>
        <end position="899"/>
    </location>
</feature>
<dbReference type="GeneID" id="54482242"/>
<evidence type="ECO:0000313" key="4">
    <source>
        <dbReference type="Proteomes" id="UP000799437"/>
    </source>
</evidence>
<feature type="compositionally biased region" description="Low complexity" evidence="2">
    <location>
        <begin position="1060"/>
        <end position="1073"/>
    </location>
</feature>
<dbReference type="InterPro" id="IPR049150">
    <property type="entry name" value="EFR3_HEAT-like_rpt"/>
</dbReference>
<feature type="region of interest" description="Disordered" evidence="2">
    <location>
        <begin position="990"/>
        <end position="1010"/>
    </location>
</feature>